<accession>A0ABN8PK18</accession>
<sequence length="202" mass="23350">MKTSKRASSIFEISGIGQAPSKDFFSLTVVNNSIIWRTWRISLRNEKTSPSETVQSWQEFTDTSNGVRLQGEIRRVFGNDILSRVNSLVSQCWLTYMKSDILVEIFVWLDVLDVVRLAQVCRAIHKVCSSEALWRRLFLKNFSVIPTNIPSLAQDVGWKEAFRLNRQKVYTVKNLKKVKIQDIGEQLDETYDRSKKMELVTA</sequence>
<dbReference type="EMBL" id="CALNXK010000075">
    <property type="protein sequence ID" value="CAH3145117.1"/>
    <property type="molecule type" value="Genomic_DNA"/>
</dbReference>
<keyword evidence="3" id="KW-1185">Reference proteome</keyword>
<evidence type="ECO:0000313" key="3">
    <source>
        <dbReference type="Proteomes" id="UP001159405"/>
    </source>
</evidence>
<gene>
    <name evidence="2" type="ORF">PLOB_00044365</name>
</gene>
<dbReference type="InterPro" id="IPR036047">
    <property type="entry name" value="F-box-like_dom_sf"/>
</dbReference>
<dbReference type="PANTHER" id="PTHR12874">
    <property type="entry name" value="F-BOX ONLY PROTEIN 48-RELATED"/>
    <property type="match status" value="1"/>
</dbReference>
<organism evidence="2 3">
    <name type="scientific">Porites lobata</name>
    <dbReference type="NCBI Taxonomy" id="104759"/>
    <lineage>
        <taxon>Eukaryota</taxon>
        <taxon>Metazoa</taxon>
        <taxon>Cnidaria</taxon>
        <taxon>Anthozoa</taxon>
        <taxon>Hexacorallia</taxon>
        <taxon>Scleractinia</taxon>
        <taxon>Fungiina</taxon>
        <taxon>Poritidae</taxon>
        <taxon>Porites</taxon>
    </lineage>
</organism>
<name>A0ABN8PK18_9CNID</name>
<evidence type="ECO:0000313" key="2">
    <source>
        <dbReference type="EMBL" id="CAH3145117.1"/>
    </source>
</evidence>
<proteinExistence type="predicted"/>
<dbReference type="Gene3D" id="1.20.1280.50">
    <property type="match status" value="1"/>
</dbReference>
<reference evidence="2 3" key="1">
    <citation type="submission" date="2022-05" db="EMBL/GenBank/DDBJ databases">
        <authorList>
            <consortium name="Genoscope - CEA"/>
            <person name="William W."/>
        </authorList>
    </citation>
    <scope>NUCLEOTIDE SEQUENCE [LARGE SCALE GENOMIC DNA]</scope>
</reference>
<comment type="caution">
    <text evidence="2">The sequence shown here is derived from an EMBL/GenBank/DDBJ whole genome shotgun (WGS) entry which is preliminary data.</text>
</comment>
<dbReference type="Pfam" id="PF12937">
    <property type="entry name" value="F-box-like"/>
    <property type="match status" value="1"/>
</dbReference>
<protein>
    <recommendedName>
        <fullName evidence="1">F-box domain-containing protein</fullName>
    </recommendedName>
</protein>
<dbReference type="PANTHER" id="PTHR12874:SF9">
    <property type="entry name" value="F-BOX ONLY PROTEIN 48"/>
    <property type="match status" value="1"/>
</dbReference>
<dbReference type="Proteomes" id="UP001159405">
    <property type="component" value="Unassembled WGS sequence"/>
</dbReference>
<evidence type="ECO:0000259" key="1">
    <source>
        <dbReference type="PROSITE" id="PS50181"/>
    </source>
</evidence>
<feature type="domain" description="F-box" evidence="1">
    <location>
        <begin position="91"/>
        <end position="137"/>
    </location>
</feature>
<dbReference type="SUPFAM" id="SSF81383">
    <property type="entry name" value="F-box domain"/>
    <property type="match status" value="1"/>
</dbReference>
<dbReference type="InterPro" id="IPR001810">
    <property type="entry name" value="F-box_dom"/>
</dbReference>
<dbReference type="PROSITE" id="PS50181">
    <property type="entry name" value="FBOX"/>
    <property type="match status" value="1"/>
</dbReference>